<dbReference type="OrthoDB" id="116799at2"/>
<reference evidence="2 3" key="1">
    <citation type="submission" date="2016-10" db="EMBL/GenBank/DDBJ databases">
        <authorList>
            <person name="de Groot N.N."/>
        </authorList>
    </citation>
    <scope>NUCLEOTIDE SEQUENCE [LARGE SCALE GENOMIC DNA]</scope>
    <source>
        <strain evidence="2 3">DSM 16077</strain>
    </source>
</reference>
<dbReference type="EMBL" id="FNHG01000008">
    <property type="protein sequence ID" value="SDM28281.1"/>
    <property type="molecule type" value="Genomic_DNA"/>
</dbReference>
<feature type="transmembrane region" description="Helical" evidence="1">
    <location>
        <begin position="7"/>
        <end position="28"/>
    </location>
</feature>
<sequence length="276" mass="30778">MPRSPVLRILIVIAGVLVMALASAWLWLDSLFEVPGTRTVPSIAGEVGAQSVLAVFAHPDDEQSVTGLLIRAQTRDGAVTRMITATRGEAGTPLPQVSRMEELGIIRHAEVLKNGWALGLEEQEVWDYPDGGLPDADFEVYVARLMERMQAWQPDLVVTFWPESGLSWHPDHRTAGRGATEAVRRLRELDPDNAPRAIAYILAPPRMMAQFGGETGQLIVDNQPAPNLQMPGEAWAKVRGWQIHASQRDYLQHAYGFPTQVIYGLYDKEHYYLVEF</sequence>
<dbReference type="PANTHER" id="PTHR12993">
    <property type="entry name" value="N-ACETYLGLUCOSAMINYL-PHOSPHATIDYLINOSITOL DE-N-ACETYLASE-RELATED"/>
    <property type="match status" value="1"/>
</dbReference>
<dbReference type="Proteomes" id="UP000199759">
    <property type="component" value="Unassembled WGS sequence"/>
</dbReference>
<dbReference type="RefSeq" id="WP_091769514.1">
    <property type="nucleotide sequence ID" value="NZ_FNHG01000008.1"/>
</dbReference>
<keyword evidence="1" id="KW-0472">Membrane</keyword>
<dbReference type="Gene3D" id="3.40.50.10320">
    <property type="entry name" value="LmbE-like"/>
    <property type="match status" value="1"/>
</dbReference>
<evidence type="ECO:0000256" key="1">
    <source>
        <dbReference type="SAM" id="Phobius"/>
    </source>
</evidence>
<dbReference type="SUPFAM" id="SSF102588">
    <property type="entry name" value="LmbE-like"/>
    <property type="match status" value="1"/>
</dbReference>
<accession>A0A1G9RYH3</accession>
<dbReference type="Pfam" id="PF02585">
    <property type="entry name" value="PIG-L"/>
    <property type="match status" value="1"/>
</dbReference>
<protein>
    <submittedName>
        <fullName evidence="2">N-acetylglucosaminyl deacetylase, LmbE family</fullName>
    </submittedName>
</protein>
<dbReference type="AlphaFoldDB" id="A0A1G9RYH3"/>
<dbReference type="GO" id="GO:0016811">
    <property type="term" value="F:hydrolase activity, acting on carbon-nitrogen (but not peptide) bonds, in linear amides"/>
    <property type="evidence" value="ECO:0007669"/>
    <property type="project" value="TreeGrafter"/>
</dbReference>
<organism evidence="2 3">
    <name type="scientific">Maricaulis salignorans</name>
    <dbReference type="NCBI Taxonomy" id="144026"/>
    <lineage>
        <taxon>Bacteria</taxon>
        <taxon>Pseudomonadati</taxon>
        <taxon>Pseudomonadota</taxon>
        <taxon>Alphaproteobacteria</taxon>
        <taxon>Maricaulales</taxon>
        <taxon>Maricaulaceae</taxon>
        <taxon>Maricaulis</taxon>
    </lineage>
</organism>
<proteinExistence type="predicted"/>
<keyword evidence="1" id="KW-0812">Transmembrane</keyword>
<keyword evidence="3" id="KW-1185">Reference proteome</keyword>
<dbReference type="InterPro" id="IPR003737">
    <property type="entry name" value="GlcNAc_PI_deacetylase-related"/>
</dbReference>
<evidence type="ECO:0000313" key="3">
    <source>
        <dbReference type="Proteomes" id="UP000199759"/>
    </source>
</evidence>
<dbReference type="PANTHER" id="PTHR12993:SF26">
    <property type="entry name" value="1D-MYO-INOSITOL 2-ACETAMIDO-2-DEOXY-ALPHA-D-GLUCOPYRANOSIDE DEACETYLASE"/>
    <property type="match status" value="1"/>
</dbReference>
<keyword evidence="1" id="KW-1133">Transmembrane helix</keyword>
<evidence type="ECO:0000313" key="2">
    <source>
        <dbReference type="EMBL" id="SDM28281.1"/>
    </source>
</evidence>
<gene>
    <name evidence="2" type="ORF">SAMN04488568_10842</name>
</gene>
<dbReference type="InterPro" id="IPR024078">
    <property type="entry name" value="LmbE-like_dom_sf"/>
</dbReference>
<dbReference type="STRING" id="144026.SAMN04488568_10842"/>
<name>A0A1G9RYH3_9PROT</name>